<feature type="region of interest" description="Disordered" evidence="1">
    <location>
        <begin position="272"/>
        <end position="291"/>
    </location>
</feature>
<name>A2EBX8_TRIV3</name>
<dbReference type="VEuPathDB" id="TrichDB:TVAGG3_0652510"/>
<sequence length="291" mass="33359">MDVASNQIFVPLNPDEFEFSIGKSSKLPKTYKVFYFLEKNKLQIANPTSEKKKLAYNIHNINTICKTHSIYINSISETISFGNSYHEGLYNHSITPNQDYCYYFSGISEFSVSFTYLLKHDDYISINDLKFTEEGFQDSVIEVDNIHWHTGSKAKSQYLYLYVNQMSNVISPYTGKLHESVAKSVENITITSNETKTGMNIPEHENEEKDDHENKGDYRVYIYSISTLFIVIIVCACLVTLSFYFKKENYEPEIAKISEDSDSAPSEMLELAGIEDPLVPPEIEPETTNEN</sequence>
<evidence type="ECO:0000313" key="4">
    <source>
        <dbReference type="Proteomes" id="UP000001542"/>
    </source>
</evidence>
<accession>A2EBX8</accession>
<evidence type="ECO:0000256" key="1">
    <source>
        <dbReference type="SAM" id="MobiDB-lite"/>
    </source>
</evidence>
<dbReference type="Proteomes" id="UP000001542">
    <property type="component" value="Unassembled WGS sequence"/>
</dbReference>
<dbReference type="KEGG" id="tva:4767777"/>
<keyword evidence="2" id="KW-1133">Transmembrane helix</keyword>
<keyword evidence="2" id="KW-0812">Transmembrane</keyword>
<organism evidence="3 4">
    <name type="scientific">Trichomonas vaginalis (strain ATCC PRA-98 / G3)</name>
    <dbReference type="NCBI Taxonomy" id="412133"/>
    <lineage>
        <taxon>Eukaryota</taxon>
        <taxon>Metamonada</taxon>
        <taxon>Parabasalia</taxon>
        <taxon>Trichomonadida</taxon>
        <taxon>Trichomonadidae</taxon>
        <taxon>Trichomonas</taxon>
    </lineage>
</organism>
<evidence type="ECO:0000256" key="2">
    <source>
        <dbReference type="SAM" id="Phobius"/>
    </source>
</evidence>
<reference evidence="3" key="2">
    <citation type="journal article" date="2007" name="Science">
        <title>Draft genome sequence of the sexually transmitted pathogen Trichomonas vaginalis.</title>
        <authorList>
            <person name="Carlton J.M."/>
            <person name="Hirt R.P."/>
            <person name="Silva J.C."/>
            <person name="Delcher A.L."/>
            <person name="Schatz M."/>
            <person name="Zhao Q."/>
            <person name="Wortman J.R."/>
            <person name="Bidwell S.L."/>
            <person name="Alsmark U.C.M."/>
            <person name="Besteiro S."/>
            <person name="Sicheritz-Ponten T."/>
            <person name="Noel C.J."/>
            <person name="Dacks J.B."/>
            <person name="Foster P.G."/>
            <person name="Simillion C."/>
            <person name="Van de Peer Y."/>
            <person name="Miranda-Saavedra D."/>
            <person name="Barton G.J."/>
            <person name="Westrop G.D."/>
            <person name="Mueller S."/>
            <person name="Dessi D."/>
            <person name="Fiori P.L."/>
            <person name="Ren Q."/>
            <person name="Paulsen I."/>
            <person name="Zhang H."/>
            <person name="Bastida-Corcuera F.D."/>
            <person name="Simoes-Barbosa A."/>
            <person name="Brown M.T."/>
            <person name="Hayes R.D."/>
            <person name="Mukherjee M."/>
            <person name="Okumura C.Y."/>
            <person name="Schneider R."/>
            <person name="Smith A.J."/>
            <person name="Vanacova S."/>
            <person name="Villalvazo M."/>
            <person name="Haas B.J."/>
            <person name="Pertea M."/>
            <person name="Feldblyum T.V."/>
            <person name="Utterback T.R."/>
            <person name="Shu C.L."/>
            <person name="Osoegawa K."/>
            <person name="de Jong P.J."/>
            <person name="Hrdy I."/>
            <person name="Horvathova L."/>
            <person name="Zubacova Z."/>
            <person name="Dolezal P."/>
            <person name="Malik S.B."/>
            <person name="Logsdon J.M. Jr."/>
            <person name="Henze K."/>
            <person name="Gupta A."/>
            <person name="Wang C.C."/>
            <person name="Dunne R.L."/>
            <person name="Upcroft J.A."/>
            <person name="Upcroft P."/>
            <person name="White O."/>
            <person name="Salzberg S.L."/>
            <person name="Tang P."/>
            <person name="Chiu C.-H."/>
            <person name="Lee Y.-S."/>
            <person name="Embley T.M."/>
            <person name="Coombs G.H."/>
            <person name="Mottram J.C."/>
            <person name="Tachezy J."/>
            <person name="Fraser-Liggett C.M."/>
            <person name="Johnson P.J."/>
        </authorList>
    </citation>
    <scope>NUCLEOTIDE SEQUENCE [LARGE SCALE GENOMIC DNA]</scope>
    <source>
        <strain evidence="3">G3</strain>
    </source>
</reference>
<evidence type="ECO:0000313" key="3">
    <source>
        <dbReference type="EMBL" id="EAY09846.1"/>
    </source>
</evidence>
<protein>
    <submittedName>
        <fullName evidence="3">Uncharacterized protein</fullName>
    </submittedName>
</protein>
<keyword evidence="2" id="KW-0472">Membrane</keyword>
<feature type="transmembrane region" description="Helical" evidence="2">
    <location>
        <begin position="220"/>
        <end position="245"/>
    </location>
</feature>
<dbReference type="EMBL" id="DS113349">
    <property type="protein sequence ID" value="EAY09846.1"/>
    <property type="molecule type" value="Genomic_DNA"/>
</dbReference>
<dbReference type="InParanoid" id="A2EBX8"/>
<reference evidence="3" key="1">
    <citation type="submission" date="2006-10" db="EMBL/GenBank/DDBJ databases">
        <authorList>
            <person name="Amadeo P."/>
            <person name="Zhao Q."/>
            <person name="Wortman J."/>
            <person name="Fraser-Liggett C."/>
            <person name="Carlton J."/>
        </authorList>
    </citation>
    <scope>NUCLEOTIDE SEQUENCE</scope>
    <source>
        <strain evidence="3">G3</strain>
    </source>
</reference>
<keyword evidence="4" id="KW-1185">Reference proteome</keyword>
<proteinExistence type="predicted"/>
<gene>
    <name evidence="3" type="ORF">TVAG_259270</name>
</gene>
<dbReference type="RefSeq" id="XP_001322069.1">
    <property type="nucleotide sequence ID" value="XM_001322034.1"/>
</dbReference>
<dbReference type="VEuPathDB" id="TrichDB:TVAG_259270"/>
<dbReference type="AlphaFoldDB" id="A2EBX8"/>